<dbReference type="AlphaFoldDB" id="A0A9X3CZY4"/>
<keyword evidence="1" id="KW-0732">Signal</keyword>
<name>A0A9X3CZY4_9FLAO</name>
<feature type="signal peptide" evidence="1">
    <location>
        <begin position="1"/>
        <end position="19"/>
    </location>
</feature>
<dbReference type="EMBL" id="JAPJDA010000017">
    <property type="protein sequence ID" value="MCX2838749.1"/>
    <property type="molecule type" value="Genomic_DNA"/>
</dbReference>
<evidence type="ECO:0008006" key="4">
    <source>
        <dbReference type="Google" id="ProtNLM"/>
    </source>
</evidence>
<feature type="chain" id="PRO_5040831624" description="NlpE C-terminal OB domain-containing protein" evidence="1">
    <location>
        <begin position="20"/>
        <end position="136"/>
    </location>
</feature>
<sequence length="136" mass="15220">MKKIYFALLAGLFMLNSCGEDSEPTEVEPQVVVAKDSIPTIKGEFIFLADAAVLKGKDFIYGVQIDSLSRELADSVANFKQDDFDMVPVTVKARIIKNPRREGWEELVEIKEILEISSKETDTSAAPRIKKDIEKP</sequence>
<evidence type="ECO:0000313" key="3">
    <source>
        <dbReference type="Proteomes" id="UP001148482"/>
    </source>
</evidence>
<organism evidence="2 3">
    <name type="scientific">Salinimicrobium profundisediminis</name>
    <dbReference type="NCBI Taxonomy" id="2994553"/>
    <lineage>
        <taxon>Bacteria</taxon>
        <taxon>Pseudomonadati</taxon>
        <taxon>Bacteroidota</taxon>
        <taxon>Flavobacteriia</taxon>
        <taxon>Flavobacteriales</taxon>
        <taxon>Flavobacteriaceae</taxon>
        <taxon>Salinimicrobium</taxon>
    </lineage>
</organism>
<evidence type="ECO:0000256" key="1">
    <source>
        <dbReference type="SAM" id="SignalP"/>
    </source>
</evidence>
<accession>A0A9X3CZY4</accession>
<dbReference type="Proteomes" id="UP001148482">
    <property type="component" value="Unassembled WGS sequence"/>
</dbReference>
<protein>
    <recommendedName>
        <fullName evidence="4">NlpE C-terminal OB domain-containing protein</fullName>
    </recommendedName>
</protein>
<proteinExistence type="predicted"/>
<dbReference type="RefSeq" id="WP_266070045.1">
    <property type="nucleotide sequence ID" value="NZ_JAPJDA010000017.1"/>
</dbReference>
<comment type="caution">
    <text evidence="2">The sequence shown here is derived from an EMBL/GenBank/DDBJ whole genome shotgun (WGS) entry which is preliminary data.</text>
</comment>
<evidence type="ECO:0000313" key="2">
    <source>
        <dbReference type="EMBL" id="MCX2838749.1"/>
    </source>
</evidence>
<reference evidence="2" key="1">
    <citation type="submission" date="2022-11" db="EMBL/GenBank/DDBJ databases">
        <title>Salinimicrobium profundisediminis sp. nov., isolated from deep-sea sediment of the Mariana Trench.</title>
        <authorList>
            <person name="Fu H."/>
        </authorList>
    </citation>
    <scope>NUCLEOTIDE SEQUENCE</scope>
    <source>
        <strain evidence="2">MT39</strain>
    </source>
</reference>
<keyword evidence="3" id="KW-1185">Reference proteome</keyword>
<gene>
    <name evidence="2" type="ORF">OQ279_11385</name>
</gene>